<dbReference type="Proteomes" id="UP001066276">
    <property type="component" value="Chromosome 6"/>
</dbReference>
<dbReference type="Pfam" id="PF15384">
    <property type="entry name" value="PAXX"/>
    <property type="match status" value="1"/>
</dbReference>
<sequence length="205" mass="22282">MTQLASFGPLCPLTHGGQQYLCYICPKDGALKIYVTNAIDLWSAEITKEALEEQKYLTGVLSTEDYCSKFREAFDHGTTSLLLQDSRASLSIKEDTWTTTFDLFKQPVSETKAQVQSLLFSLVERANSLEKRLQAAEGAAALAASGSPDKSLSKTQRLLMSGLDGRKGGRGGLPTATVRRLPGESLINPGFKRKKAATGVDFEEA</sequence>
<evidence type="ECO:0000313" key="2">
    <source>
        <dbReference type="Proteomes" id="UP001066276"/>
    </source>
</evidence>
<dbReference type="InterPro" id="IPR054134">
    <property type="entry name" value="PAXX_N"/>
</dbReference>
<keyword evidence="2" id="KW-1185">Reference proteome</keyword>
<dbReference type="GO" id="GO:0035861">
    <property type="term" value="C:site of double-strand break"/>
    <property type="evidence" value="ECO:0007669"/>
    <property type="project" value="TreeGrafter"/>
</dbReference>
<evidence type="ECO:0008006" key="3">
    <source>
        <dbReference type="Google" id="ProtNLM"/>
    </source>
</evidence>
<proteinExistence type="predicted"/>
<dbReference type="GO" id="GO:0070419">
    <property type="term" value="C:nonhomologous end joining complex"/>
    <property type="evidence" value="ECO:0007669"/>
    <property type="project" value="TreeGrafter"/>
</dbReference>
<dbReference type="InterPro" id="IPR027873">
    <property type="entry name" value="PAXX"/>
</dbReference>
<dbReference type="EMBL" id="JANPWB010000010">
    <property type="protein sequence ID" value="KAJ1145661.1"/>
    <property type="molecule type" value="Genomic_DNA"/>
</dbReference>
<protein>
    <recommendedName>
        <fullName evidence="3">Protein PAXX</fullName>
    </recommendedName>
</protein>
<dbReference type="GO" id="GO:0060090">
    <property type="term" value="F:molecular adaptor activity"/>
    <property type="evidence" value="ECO:0007669"/>
    <property type="project" value="TreeGrafter"/>
</dbReference>
<reference evidence="1" key="1">
    <citation type="journal article" date="2022" name="bioRxiv">
        <title>Sequencing and chromosome-scale assembly of the giantPleurodeles waltlgenome.</title>
        <authorList>
            <person name="Brown T."/>
            <person name="Elewa A."/>
            <person name="Iarovenko S."/>
            <person name="Subramanian E."/>
            <person name="Araus A.J."/>
            <person name="Petzold A."/>
            <person name="Susuki M."/>
            <person name="Suzuki K.-i.T."/>
            <person name="Hayashi T."/>
            <person name="Toyoda A."/>
            <person name="Oliveira C."/>
            <person name="Osipova E."/>
            <person name="Leigh N.D."/>
            <person name="Simon A."/>
            <person name="Yun M.H."/>
        </authorList>
    </citation>
    <scope>NUCLEOTIDE SEQUENCE</scope>
    <source>
        <strain evidence="1">20211129_DDA</strain>
        <tissue evidence="1">Liver</tissue>
    </source>
</reference>
<organism evidence="1 2">
    <name type="scientific">Pleurodeles waltl</name>
    <name type="common">Iberian ribbed newt</name>
    <dbReference type="NCBI Taxonomy" id="8319"/>
    <lineage>
        <taxon>Eukaryota</taxon>
        <taxon>Metazoa</taxon>
        <taxon>Chordata</taxon>
        <taxon>Craniata</taxon>
        <taxon>Vertebrata</taxon>
        <taxon>Euteleostomi</taxon>
        <taxon>Amphibia</taxon>
        <taxon>Batrachia</taxon>
        <taxon>Caudata</taxon>
        <taxon>Salamandroidea</taxon>
        <taxon>Salamandridae</taxon>
        <taxon>Pleurodelinae</taxon>
        <taxon>Pleurodeles</taxon>
    </lineage>
</organism>
<dbReference type="GO" id="GO:0005634">
    <property type="term" value="C:nucleus"/>
    <property type="evidence" value="ECO:0007669"/>
    <property type="project" value="TreeGrafter"/>
</dbReference>
<dbReference type="CDD" id="cd22286">
    <property type="entry name" value="HD_PAXX_N"/>
    <property type="match status" value="1"/>
</dbReference>
<dbReference type="PANTHER" id="PTHR28586">
    <property type="entry name" value="PROTEIN PAXX"/>
    <property type="match status" value="1"/>
</dbReference>
<gene>
    <name evidence="1" type="ORF">NDU88_011947</name>
</gene>
<accession>A0AAV7R2W2</accession>
<dbReference type="PANTHER" id="PTHR28586:SF1">
    <property type="entry name" value="PROTEIN PAXX"/>
    <property type="match status" value="1"/>
</dbReference>
<dbReference type="GO" id="GO:0006303">
    <property type="term" value="P:double-strand break repair via nonhomologous end joining"/>
    <property type="evidence" value="ECO:0007669"/>
    <property type="project" value="InterPro"/>
</dbReference>
<evidence type="ECO:0000313" key="1">
    <source>
        <dbReference type="EMBL" id="KAJ1145661.1"/>
    </source>
</evidence>
<dbReference type="AlphaFoldDB" id="A0AAV7R2W2"/>
<comment type="caution">
    <text evidence="1">The sequence shown here is derived from an EMBL/GenBank/DDBJ whole genome shotgun (WGS) entry which is preliminary data.</text>
</comment>
<name>A0AAV7R2W2_PLEWA</name>